<dbReference type="AlphaFoldDB" id="A0A0L6VCM6"/>
<evidence type="ECO:0000313" key="2">
    <source>
        <dbReference type="Proteomes" id="UP000037035"/>
    </source>
</evidence>
<keyword evidence="2" id="KW-1185">Reference proteome</keyword>
<sequence>MVLFLQPLKDFTHFLSESDYPTLNISLPTHISLIKDIISMVFKLKNYLVIALKNPAPIYKMILDPCIKMKYFQKNLLRFQL</sequence>
<comment type="caution">
    <text evidence="1">The sequence shown here is derived from an EMBL/GenBank/DDBJ whole genome shotgun (WGS) entry which is preliminary data.</text>
</comment>
<accession>A0A0L6VCM6</accession>
<dbReference type="VEuPathDB" id="FungiDB:VP01_191g12"/>
<protein>
    <submittedName>
        <fullName evidence="1">Uncharacterized protein</fullName>
    </submittedName>
</protein>
<gene>
    <name evidence="1" type="ORF">VP01_191g12</name>
</gene>
<organism evidence="1 2">
    <name type="scientific">Puccinia sorghi</name>
    <dbReference type="NCBI Taxonomy" id="27349"/>
    <lineage>
        <taxon>Eukaryota</taxon>
        <taxon>Fungi</taxon>
        <taxon>Dikarya</taxon>
        <taxon>Basidiomycota</taxon>
        <taxon>Pucciniomycotina</taxon>
        <taxon>Pucciniomycetes</taxon>
        <taxon>Pucciniales</taxon>
        <taxon>Pucciniaceae</taxon>
        <taxon>Puccinia</taxon>
    </lineage>
</organism>
<name>A0A0L6VCM6_9BASI</name>
<evidence type="ECO:0000313" key="1">
    <source>
        <dbReference type="EMBL" id="KNZ58498.1"/>
    </source>
</evidence>
<reference evidence="1 2" key="1">
    <citation type="submission" date="2015-08" db="EMBL/GenBank/DDBJ databases">
        <title>Next Generation Sequencing and Analysis of the Genome of Puccinia sorghi L Schw, the Causal Agent of Maize Common Rust.</title>
        <authorList>
            <person name="Rochi L."/>
            <person name="Burguener G."/>
            <person name="Darino M."/>
            <person name="Turjanski A."/>
            <person name="Kreff E."/>
            <person name="Dieguez M.J."/>
            <person name="Sacco F."/>
        </authorList>
    </citation>
    <scope>NUCLEOTIDE SEQUENCE [LARGE SCALE GENOMIC DNA]</scope>
    <source>
        <strain evidence="1 2">RO10H11247</strain>
    </source>
</reference>
<dbReference type="Proteomes" id="UP000037035">
    <property type="component" value="Unassembled WGS sequence"/>
</dbReference>
<proteinExistence type="predicted"/>
<dbReference type="EMBL" id="LAVV01006748">
    <property type="protein sequence ID" value="KNZ58498.1"/>
    <property type="molecule type" value="Genomic_DNA"/>
</dbReference>
<dbReference type="STRING" id="27349.A0A0L6VCM6"/>